<keyword evidence="4 6" id="KW-0067">ATP-binding</keyword>
<evidence type="ECO:0000256" key="1">
    <source>
        <dbReference type="ARBA" id="ARBA00005417"/>
    </source>
</evidence>
<evidence type="ECO:0000256" key="3">
    <source>
        <dbReference type="ARBA" id="ARBA00022741"/>
    </source>
</evidence>
<dbReference type="Proteomes" id="UP000648239">
    <property type="component" value="Unassembled WGS sequence"/>
</dbReference>
<evidence type="ECO:0000259" key="5">
    <source>
        <dbReference type="PROSITE" id="PS50893"/>
    </source>
</evidence>
<dbReference type="PROSITE" id="PS50893">
    <property type="entry name" value="ABC_TRANSPORTER_2"/>
    <property type="match status" value="1"/>
</dbReference>
<dbReference type="PANTHER" id="PTHR43335">
    <property type="entry name" value="ABC TRANSPORTER, ATP-BINDING PROTEIN"/>
    <property type="match status" value="1"/>
</dbReference>
<name>A0A8J6Y6M0_9BACT</name>
<reference evidence="6 7" key="1">
    <citation type="submission" date="2020-08" db="EMBL/GenBank/DDBJ databases">
        <title>Acidobacteriota in marine sediments use diverse sulfur dissimilation pathways.</title>
        <authorList>
            <person name="Wasmund K."/>
        </authorList>
    </citation>
    <scope>NUCLEOTIDE SEQUENCE [LARGE SCALE GENOMIC DNA]</scope>
    <source>
        <strain evidence="6">MAG AM4</strain>
    </source>
</reference>
<dbReference type="EMBL" id="JACXWD010000069">
    <property type="protein sequence ID" value="MBD3869234.1"/>
    <property type="molecule type" value="Genomic_DNA"/>
</dbReference>
<evidence type="ECO:0000313" key="6">
    <source>
        <dbReference type="EMBL" id="MBD3869234.1"/>
    </source>
</evidence>
<comment type="caution">
    <text evidence="6">The sequence shown here is derived from an EMBL/GenBank/DDBJ whole genome shotgun (WGS) entry which is preliminary data.</text>
</comment>
<dbReference type="GO" id="GO:0005524">
    <property type="term" value="F:ATP binding"/>
    <property type="evidence" value="ECO:0007669"/>
    <property type="project" value="UniProtKB-KW"/>
</dbReference>
<dbReference type="SMART" id="SM00382">
    <property type="entry name" value="AAA"/>
    <property type="match status" value="1"/>
</dbReference>
<feature type="domain" description="ABC transporter" evidence="5">
    <location>
        <begin position="2"/>
        <end position="231"/>
    </location>
</feature>
<dbReference type="Gene3D" id="3.40.50.300">
    <property type="entry name" value="P-loop containing nucleotide triphosphate hydrolases"/>
    <property type="match status" value="1"/>
</dbReference>
<organism evidence="6 7">
    <name type="scientific">Candidatus Polarisedimenticola svalbardensis</name>
    <dbReference type="NCBI Taxonomy" id="2886004"/>
    <lineage>
        <taxon>Bacteria</taxon>
        <taxon>Pseudomonadati</taxon>
        <taxon>Acidobacteriota</taxon>
        <taxon>Candidatus Polarisedimenticolia</taxon>
        <taxon>Candidatus Polarisedimenticolales</taxon>
        <taxon>Candidatus Polarisedimenticolaceae</taxon>
        <taxon>Candidatus Polarisedimenticola</taxon>
    </lineage>
</organism>
<dbReference type="InterPro" id="IPR003593">
    <property type="entry name" value="AAA+_ATPase"/>
</dbReference>
<dbReference type="SUPFAM" id="SSF52540">
    <property type="entry name" value="P-loop containing nucleoside triphosphate hydrolases"/>
    <property type="match status" value="1"/>
</dbReference>
<dbReference type="InterPro" id="IPR003439">
    <property type="entry name" value="ABC_transporter-like_ATP-bd"/>
</dbReference>
<evidence type="ECO:0000256" key="2">
    <source>
        <dbReference type="ARBA" id="ARBA00022448"/>
    </source>
</evidence>
<dbReference type="Pfam" id="PF00005">
    <property type="entry name" value="ABC_tran"/>
    <property type="match status" value="1"/>
</dbReference>
<comment type="similarity">
    <text evidence="1">Belongs to the ABC transporter superfamily.</text>
</comment>
<dbReference type="PANTHER" id="PTHR43335:SF4">
    <property type="entry name" value="ABC TRANSPORTER, ATP-BINDING PROTEIN"/>
    <property type="match status" value="1"/>
</dbReference>
<dbReference type="AlphaFoldDB" id="A0A8J6Y6M0"/>
<evidence type="ECO:0000313" key="7">
    <source>
        <dbReference type="Proteomes" id="UP000648239"/>
    </source>
</evidence>
<accession>A0A8J6Y6M0</accession>
<dbReference type="InterPro" id="IPR027417">
    <property type="entry name" value="P-loop_NTPase"/>
</dbReference>
<keyword evidence="2" id="KW-0813">Transport</keyword>
<protein>
    <submittedName>
        <fullName evidence="6">ABC transporter ATP-binding protein</fullName>
    </submittedName>
</protein>
<keyword evidence="3" id="KW-0547">Nucleotide-binding</keyword>
<evidence type="ECO:0000256" key="4">
    <source>
        <dbReference type="ARBA" id="ARBA00022840"/>
    </source>
</evidence>
<dbReference type="GO" id="GO:0016887">
    <property type="term" value="F:ATP hydrolysis activity"/>
    <property type="evidence" value="ECO:0007669"/>
    <property type="project" value="InterPro"/>
</dbReference>
<sequence length="312" mass="33853">MIKVEHLSKVYGNRVAVWDLSFDLKKGEILGFLGPNGAGKTTTMRMITGFIPPSSGTATVAGYDIAEEPLKVKGEIGYLCEAPPVYREMSVKSYLKFVARLKKVPRSRMNHCLDRALQLCGLEDVAGRVIGNLSKGYRQRVGLAQAIIHKPAVLILDEPTVGLDPRQIRDIRSLITELSGEQTVILSTHILPEVTVTCSRVIIISEGQVVAEDTVEGLTEGLSKSETMTLRVERTPEGFQGALAALDQVVDVAVESPNRFQVRLEGGDATRALLANTVVRSGAGLLEMARSTATLEEVFLKLVTEEPEGEVA</sequence>
<dbReference type="CDD" id="cd03230">
    <property type="entry name" value="ABC_DR_subfamily_A"/>
    <property type="match status" value="1"/>
</dbReference>
<proteinExistence type="inferred from homology"/>
<gene>
    <name evidence="6" type="ORF">IFK94_14025</name>
</gene>